<protein>
    <submittedName>
        <fullName evidence="2">Uncharacterized protein</fullName>
    </submittedName>
</protein>
<evidence type="ECO:0000313" key="2">
    <source>
        <dbReference type="EMBL" id="KAK3353855.1"/>
    </source>
</evidence>
<sequence length="201" mass="21960">MTCSPSICLRGFTLDTATKSICTARFRRARGWDRGEEPRPFWSPDILGMTLDCPHDMEDDRDNERSTAPIVTPKPYLRSTPYTNPLSPTPTDLRGPTLGWVPQILPTTSLAHGKLSVSHLSSTHSHTAIHHQIIPDCSSHTTTSLPTTSKPTLGTQSTATRQPTTALGAEEKRGKDSQHAQPPKVVRLPRSGEMCGGAERT</sequence>
<name>A0AAJ0HJT6_9PEZI</name>
<feature type="compositionally biased region" description="Polar residues" evidence="1">
    <location>
        <begin position="80"/>
        <end position="90"/>
    </location>
</feature>
<feature type="region of interest" description="Disordered" evidence="1">
    <location>
        <begin position="59"/>
        <end position="94"/>
    </location>
</feature>
<feature type="compositionally biased region" description="Low complexity" evidence="1">
    <location>
        <begin position="139"/>
        <end position="155"/>
    </location>
</feature>
<feature type="compositionally biased region" description="Polar residues" evidence="1">
    <location>
        <begin position="156"/>
        <end position="165"/>
    </location>
</feature>
<reference evidence="2" key="2">
    <citation type="submission" date="2023-06" db="EMBL/GenBank/DDBJ databases">
        <authorList>
            <consortium name="Lawrence Berkeley National Laboratory"/>
            <person name="Haridas S."/>
            <person name="Hensen N."/>
            <person name="Bonometti L."/>
            <person name="Westerberg I."/>
            <person name="Brannstrom I.O."/>
            <person name="Guillou S."/>
            <person name="Cros-Aarteil S."/>
            <person name="Calhoun S."/>
            <person name="Kuo A."/>
            <person name="Mondo S."/>
            <person name="Pangilinan J."/>
            <person name="Riley R."/>
            <person name="Labutti K."/>
            <person name="Andreopoulos B."/>
            <person name="Lipzen A."/>
            <person name="Chen C."/>
            <person name="Yanf M."/>
            <person name="Daum C."/>
            <person name="Ng V."/>
            <person name="Clum A."/>
            <person name="Steindorff A."/>
            <person name="Ohm R."/>
            <person name="Martin F."/>
            <person name="Silar P."/>
            <person name="Natvig D."/>
            <person name="Lalanne C."/>
            <person name="Gautier V."/>
            <person name="Ament-Velasquez S.L."/>
            <person name="Kruys A."/>
            <person name="Hutchinson M.I."/>
            <person name="Powell A.J."/>
            <person name="Barry K."/>
            <person name="Miller A.N."/>
            <person name="Grigoriev I.V."/>
            <person name="Debuchy R."/>
            <person name="Gladieux P."/>
            <person name="Thoren M.H."/>
            <person name="Johannesson H."/>
        </authorList>
    </citation>
    <scope>NUCLEOTIDE SEQUENCE</scope>
    <source>
        <strain evidence="2">CBS 955.72</strain>
    </source>
</reference>
<feature type="region of interest" description="Disordered" evidence="1">
    <location>
        <begin position="139"/>
        <end position="201"/>
    </location>
</feature>
<accession>A0AAJ0HJT6</accession>
<gene>
    <name evidence="2" type="ORF">B0T25DRAFT_221931</name>
</gene>
<evidence type="ECO:0000256" key="1">
    <source>
        <dbReference type="SAM" id="MobiDB-lite"/>
    </source>
</evidence>
<organism evidence="2 3">
    <name type="scientific">Lasiosphaeria hispida</name>
    <dbReference type="NCBI Taxonomy" id="260671"/>
    <lineage>
        <taxon>Eukaryota</taxon>
        <taxon>Fungi</taxon>
        <taxon>Dikarya</taxon>
        <taxon>Ascomycota</taxon>
        <taxon>Pezizomycotina</taxon>
        <taxon>Sordariomycetes</taxon>
        <taxon>Sordariomycetidae</taxon>
        <taxon>Sordariales</taxon>
        <taxon>Lasiosphaeriaceae</taxon>
        <taxon>Lasiosphaeria</taxon>
    </lineage>
</organism>
<evidence type="ECO:0000313" key="3">
    <source>
        <dbReference type="Proteomes" id="UP001275084"/>
    </source>
</evidence>
<keyword evidence="3" id="KW-1185">Reference proteome</keyword>
<dbReference type="Proteomes" id="UP001275084">
    <property type="component" value="Unassembled WGS sequence"/>
</dbReference>
<reference evidence="2" key="1">
    <citation type="journal article" date="2023" name="Mol. Phylogenet. Evol.">
        <title>Genome-scale phylogeny and comparative genomics of the fungal order Sordariales.</title>
        <authorList>
            <person name="Hensen N."/>
            <person name="Bonometti L."/>
            <person name="Westerberg I."/>
            <person name="Brannstrom I.O."/>
            <person name="Guillou S."/>
            <person name="Cros-Aarteil S."/>
            <person name="Calhoun S."/>
            <person name="Haridas S."/>
            <person name="Kuo A."/>
            <person name="Mondo S."/>
            <person name="Pangilinan J."/>
            <person name="Riley R."/>
            <person name="LaButti K."/>
            <person name="Andreopoulos B."/>
            <person name="Lipzen A."/>
            <person name="Chen C."/>
            <person name="Yan M."/>
            <person name="Daum C."/>
            <person name="Ng V."/>
            <person name="Clum A."/>
            <person name="Steindorff A."/>
            <person name="Ohm R.A."/>
            <person name="Martin F."/>
            <person name="Silar P."/>
            <person name="Natvig D.O."/>
            <person name="Lalanne C."/>
            <person name="Gautier V."/>
            <person name="Ament-Velasquez S.L."/>
            <person name="Kruys A."/>
            <person name="Hutchinson M.I."/>
            <person name="Powell A.J."/>
            <person name="Barry K."/>
            <person name="Miller A.N."/>
            <person name="Grigoriev I.V."/>
            <person name="Debuchy R."/>
            <person name="Gladieux P."/>
            <person name="Hiltunen Thoren M."/>
            <person name="Johannesson H."/>
        </authorList>
    </citation>
    <scope>NUCLEOTIDE SEQUENCE</scope>
    <source>
        <strain evidence="2">CBS 955.72</strain>
    </source>
</reference>
<comment type="caution">
    <text evidence="2">The sequence shown here is derived from an EMBL/GenBank/DDBJ whole genome shotgun (WGS) entry which is preliminary data.</text>
</comment>
<proteinExistence type="predicted"/>
<dbReference type="AlphaFoldDB" id="A0AAJ0HJT6"/>
<dbReference type="EMBL" id="JAUIQD010000004">
    <property type="protein sequence ID" value="KAK3353855.1"/>
    <property type="molecule type" value="Genomic_DNA"/>
</dbReference>
<feature type="compositionally biased region" description="Basic and acidic residues" evidence="1">
    <location>
        <begin position="169"/>
        <end position="178"/>
    </location>
</feature>